<dbReference type="AlphaFoldDB" id="A0AAQ3UK08"/>
<accession>A0AAQ3UK08</accession>
<proteinExistence type="predicted"/>
<evidence type="ECO:0000313" key="3">
    <source>
        <dbReference type="Proteomes" id="UP001341281"/>
    </source>
</evidence>
<protein>
    <submittedName>
        <fullName evidence="2">Uncharacterized protein</fullName>
    </submittedName>
</protein>
<dbReference type="EMBL" id="CP144752">
    <property type="protein sequence ID" value="WVZ91381.1"/>
    <property type="molecule type" value="Genomic_DNA"/>
</dbReference>
<reference evidence="2 3" key="1">
    <citation type="submission" date="2024-02" db="EMBL/GenBank/DDBJ databases">
        <title>High-quality chromosome-scale genome assembly of Pensacola bahiagrass (Paspalum notatum Flugge var. saurae).</title>
        <authorList>
            <person name="Vega J.M."/>
            <person name="Podio M."/>
            <person name="Orjuela J."/>
            <person name="Siena L.A."/>
            <person name="Pessino S.C."/>
            <person name="Combes M.C."/>
            <person name="Mariac C."/>
            <person name="Albertini E."/>
            <person name="Pupilli F."/>
            <person name="Ortiz J.P.A."/>
            <person name="Leblanc O."/>
        </authorList>
    </citation>
    <scope>NUCLEOTIDE SEQUENCE [LARGE SCALE GENOMIC DNA]</scope>
    <source>
        <strain evidence="2">R1</strain>
        <tissue evidence="2">Leaf</tissue>
    </source>
</reference>
<keyword evidence="3" id="KW-1185">Reference proteome</keyword>
<name>A0AAQ3UK08_PASNO</name>
<organism evidence="2 3">
    <name type="scientific">Paspalum notatum var. saurae</name>
    <dbReference type="NCBI Taxonomy" id="547442"/>
    <lineage>
        <taxon>Eukaryota</taxon>
        <taxon>Viridiplantae</taxon>
        <taxon>Streptophyta</taxon>
        <taxon>Embryophyta</taxon>
        <taxon>Tracheophyta</taxon>
        <taxon>Spermatophyta</taxon>
        <taxon>Magnoliopsida</taxon>
        <taxon>Liliopsida</taxon>
        <taxon>Poales</taxon>
        <taxon>Poaceae</taxon>
        <taxon>PACMAD clade</taxon>
        <taxon>Panicoideae</taxon>
        <taxon>Andropogonodae</taxon>
        <taxon>Paspaleae</taxon>
        <taxon>Paspalinae</taxon>
        <taxon>Paspalum</taxon>
    </lineage>
</organism>
<evidence type="ECO:0000313" key="1">
    <source>
        <dbReference type="EMBL" id="WVZ91381.1"/>
    </source>
</evidence>
<dbReference type="Proteomes" id="UP001341281">
    <property type="component" value="Chromosome 08"/>
</dbReference>
<evidence type="ECO:0000313" key="2">
    <source>
        <dbReference type="EMBL" id="WVZ91397.1"/>
    </source>
</evidence>
<gene>
    <name evidence="1" type="ORF">U9M48_037561</name>
    <name evidence="2" type="ORF">U9M48_037577</name>
</gene>
<dbReference type="EMBL" id="CP144752">
    <property type="protein sequence ID" value="WVZ91397.1"/>
    <property type="molecule type" value="Genomic_DNA"/>
</dbReference>
<sequence>MASTSTACVAAAASSSSIQRPSSRFVCARGEDLDCAPSVPPSLRSAAAICCWGPRLHAVAGRGECLGGFFGNSKRAGVPLGADSNRPLVQVSLPCSVPNPSSLAAVNCSSRCADISTKGKGSSSAAALLSDMWAVIPVHGDAWRKDPAAGGSSVAECCHSFLHKLSVSVT</sequence>